<keyword evidence="3" id="KW-0539">Nucleus</keyword>
<dbReference type="AlphaFoldDB" id="A0A401RXA4"/>
<proteinExistence type="inferred from homology"/>
<comment type="similarity">
    <text evidence="2">Belongs to the pro/parathymosin family.</text>
</comment>
<name>A0A401RXA4_CHIPU</name>
<dbReference type="Proteomes" id="UP000287033">
    <property type="component" value="Unassembled WGS sequence"/>
</dbReference>
<dbReference type="STRING" id="137246.A0A401RXA4"/>
<feature type="compositionally biased region" description="Acidic residues" evidence="4">
    <location>
        <begin position="42"/>
        <end position="82"/>
    </location>
</feature>
<dbReference type="GO" id="GO:0043066">
    <property type="term" value="P:negative regulation of apoptotic process"/>
    <property type="evidence" value="ECO:0007669"/>
    <property type="project" value="TreeGrafter"/>
</dbReference>
<reference evidence="5 6" key="1">
    <citation type="journal article" date="2018" name="Nat. Ecol. Evol.">
        <title>Shark genomes provide insights into elasmobranch evolution and the origin of vertebrates.</title>
        <authorList>
            <person name="Hara Y"/>
            <person name="Yamaguchi K"/>
            <person name="Onimaru K"/>
            <person name="Kadota M"/>
            <person name="Koyanagi M"/>
            <person name="Keeley SD"/>
            <person name="Tatsumi K"/>
            <person name="Tanaka K"/>
            <person name="Motone F"/>
            <person name="Kageyama Y"/>
            <person name="Nozu R"/>
            <person name="Adachi N"/>
            <person name="Nishimura O"/>
            <person name="Nakagawa R"/>
            <person name="Tanegashima C"/>
            <person name="Kiyatake I"/>
            <person name="Matsumoto R"/>
            <person name="Murakumo K"/>
            <person name="Nishida K"/>
            <person name="Terakita A"/>
            <person name="Kuratani S"/>
            <person name="Sato K"/>
            <person name="Hyodo S Kuraku.S."/>
        </authorList>
    </citation>
    <scope>NUCLEOTIDE SEQUENCE [LARGE SCALE GENOMIC DNA]</scope>
</reference>
<gene>
    <name evidence="5" type="ORF">chiPu_0001171</name>
</gene>
<feature type="region of interest" description="Disordered" evidence="4">
    <location>
        <begin position="1"/>
        <end position="107"/>
    </location>
</feature>
<sequence>MSDSKVEFNVDRSPKDLKKTQEVEPENGKGDAPANGNAGNEENGEEVEENADEVDEESEDVGEDDDEEEDDEDEEGDDDECEGAAQKRVAEDEEDDVAKKKQKTDDE</sequence>
<feature type="compositionally biased region" description="Low complexity" evidence="4">
    <location>
        <begin position="30"/>
        <end position="41"/>
    </location>
</feature>
<dbReference type="GO" id="GO:0005634">
    <property type="term" value="C:nucleus"/>
    <property type="evidence" value="ECO:0007669"/>
    <property type="project" value="UniProtKB-SubCell"/>
</dbReference>
<comment type="caution">
    <text evidence="5">The sequence shown here is derived from an EMBL/GenBank/DDBJ whole genome shotgun (WGS) entry which is preliminary data.</text>
</comment>
<dbReference type="GO" id="GO:0045944">
    <property type="term" value="P:positive regulation of transcription by RNA polymerase II"/>
    <property type="evidence" value="ECO:0007669"/>
    <property type="project" value="TreeGrafter"/>
</dbReference>
<dbReference type="PANTHER" id="PTHR22745:SF0">
    <property type="entry name" value="PROTHYMOSIN ALPHA"/>
    <property type="match status" value="1"/>
</dbReference>
<evidence type="ECO:0000256" key="1">
    <source>
        <dbReference type="ARBA" id="ARBA00004123"/>
    </source>
</evidence>
<evidence type="ECO:0000256" key="2">
    <source>
        <dbReference type="ARBA" id="ARBA00008032"/>
    </source>
</evidence>
<dbReference type="InterPro" id="IPR004931">
    <property type="entry name" value="Pro/parathymosin"/>
</dbReference>
<evidence type="ECO:0000256" key="3">
    <source>
        <dbReference type="ARBA" id="ARBA00023242"/>
    </source>
</evidence>
<dbReference type="EMBL" id="BEZZ01000017">
    <property type="protein sequence ID" value="GCC22781.1"/>
    <property type="molecule type" value="Genomic_DNA"/>
</dbReference>
<comment type="subcellular location">
    <subcellularLocation>
        <location evidence="1">Nucleus</location>
    </subcellularLocation>
</comment>
<keyword evidence="6" id="KW-1185">Reference proteome</keyword>
<dbReference type="OMA" id="DNENEYT"/>
<dbReference type="PANTHER" id="PTHR22745">
    <property type="entry name" value="PROTHYMOSIN ALPHA"/>
    <property type="match status" value="1"/>
</dbReference>
<accession>A0A401RXA4</accession>
<dbReference type="Pfam" id="PF03247">
    <property type="entry name" value="Prothymosin"/>
    <property type="match status" value="1"/>
</dbReference>
<evidence type="ECO:0008006" key="7">
    <source>
        <dbReference type="Google" id="ProtNLM"/>
    </source>
</evidence>
<feature type="compositionally biased region" description="Basic and acidic residues" evidence="4">
    <location>
        <begin position="1"/>
        <end position="29"/>
    </location>
</feature>
<protein>
    <recommendedName>
        <fullName evidence="7">Prothymosin alpha</fullName>
    </recommendedName>
</protein>
<evidence type="ECO:0000313" key="6">
    <source>
        <dbReference type="Proteomes" id="UP000287033"/>
    </source>
</evidence>
<organism evidence="5 6">
    <name type="scientific">Chiloscyllium punctatum</name>
    <name type="common">Brownbanded bambooshark</name>
    <name type="synonym">Hemiscyllium punctatum</name>
    <dbReference type="NCBI Taxonomy" id="137246"/>
    <lineage>
        <taxon>Eukaryota</taxon>
        <taxon>Metazoa</taxon>
        <taxon>Chordata</taxon>
        <taxon>Craniata</taxon>
        <taxon>Vertebrata</taxon>
        <taxon>Chondrichthyes</taxon>
        <taxon>Elasmobranchii</taxon>
        <taxon>Galeomorphii</taxon>
        <taxon>Galeoidea</taxon>
        <taxon>Orectolobiformes</taxon>
        <taxon>Hemiscylliidae</taxon>
        <taxon>Chiloscyllium</taxon>
    </lineage>
</organism>
<dbReference type="GO" id="GO:0042393">
    <property type="term" value="F:histone binding"/>
    <property type="evidence" value="ECO:0007669"/>
    <property type="project" value="TreeGrafter"/>
</dbReference>
<evidence type="ECO:0000313" key="5">
    <source>
        <dbReference type="EMBL" id="GCC22781.1"/>
    </source>
</evidence>
<evidence type="ECO:0000256" key="4">
    <source>
        <dbReference type="SAM" id="MobiDB-lite"/>
    </source>
</evidence>